<dbReference type="PANTHER" id="PTHR42643:SF30">
    <property type="entry name" value="IONOTROPIC RECEPTOR 40A-RELATED"/>
    <property type="match status" value="1"/>
</dbReference>
<keyword evidence="7" id="KW-0325">Glycoprotein</keyword>
<organism evidence="10 11">
    <name type="scientific">Drosophila suzukii</name>
    <name type="common">Spotted-wing drosophila fruit fly</name>
    <dbReference type="NCBI Taxonomy" id="28584"/>
    <lineage>
        <taxon>Eukaryota</taxon>
        <taxon>Metazoa</taxon>
        <taxon>Ecdysozoa</taxon>
        <taxon>Arthropoda</taxon>
        <taxon>Hexapoda</taxon>
        <taxon>Insecta</taxon>
        <taxon>Pterygota</taxon>
        <taxon>Neoptera</taxon>
        <taxon>Endopterygota</taxon>
        <taxon>Diptera</taxon>
        <taxon>Brachycera</taxon>
        <taxon>Muscomorpha</taxon>
        <taxon>Ephydroidea</taxon>
        <taxon>Drosophilidae</taxon>
        <taxon>Drosophila</taxon>
        <taxon>Sophophora</taxon>
    </lineage>
</organism>
<protein>
    <submittedName>
        <fullName evidence="11">Uncharacterized protein Ir7f</fullName>
    </submittedName>
</protein>
<feature type="domain" description="Putative ionotropic receptor ligand binding" evidence="9">
    <location>
        <begin position="165"/>
        <end position="266"/>
    </location>
</feature>
<keyword evidence="5 8" id="KW-0472">Membrane</keyword>
<dbReference type="Proteomes" id="UP001652628">
    <property type="component" value="Chromosome X"/>
</dbReference>
<keyword evidence="10" id="KW-1185">Reference proteome</keyword>
<dbReference type="Gene3D" id="3.40.190.10">
    <property type="entry name" value="Periplasmic binding protein-like II"/>
    <property type="match status" value="1"/>
</dbReference>
<evidence type="ECO:0000313" key="11">
    <source>
        <dbReference type="RefSeq" id="XP_070853679.1"/>
    </source>
</evidence>
<dbReference type="InterPro" id="IPR056198">
    <property type="entry name" value="LBD_receptor"/>
</dbReference>
<gene>
    <name evidence="11" type="primary">Ir7f</name>
</gene>
<dbReference type="Pfam" id="PF24061">
    <property type="entry name" value="LBD_receptor"/>
    <property type="match status" value="2"/>
</dbReference>
<feature type="transmembrane region" description="Helical" evidence="8">
    <location>
        <begin position="636"/>
        <end position="658"/>
    </location>
</feature>
<dbReference type="RefSeq" id="XP_070853679.1">
    <property type="nucleotide sequence ID" value="XM_070997578.1"/>
</dbReference>
<keyword evidence="4 8" id="KW-1133">Transmembrane helix</keyword>
<keyword evidence="2" id="KW-1003">Cell membrane</keyword>
<name>A0ABM4TUM7_DROSZ</name>
<feature type="transmembrane region" description="Helical" evidence="8">
    <location>
        <begin position="78"/>
        <end position="101"/>
    </location>
</feature>
<keyword evidence="3 8" id="KW-0812">Transmembrane</keyword>
<accession>A0ABM4TUM7</accession>
<evidence type="ECO:0000256" key="7">
    <source>
        <dbReference type="ARBA" id="ARBA00023180"/>
    </source>
</evidence>
<evidence type="ECO:0000259" key="9">
    <source>
        <dbReference type="Pfam" id="PF24061"/>
    </source>
</evidence>
<reference evidence="11" key="1">
    <citation type="submission" date="2025-08" db="UniProtKB">
        <authorList>
            <consortium name="RefSeq"/>
        </authorList>
    </citation>
    <scope>IDENTIFICATION</scope>
</reference>
<evidence type="ECO:0000256" key="2">
    <source>
        <dbReference type="ARBA" id="ARBA00022475"/>
    </source>
</evidence>
<sequence length="668" mass="77032">MKDRKATHPVQVGVPTLQSNLQLCTMNFSYNPNPSPSLSSESGQSIYNTYLEHSRIDLQGEDANAHVARALRLVIQNVLAQLSTTLVVTISARHLGTSYWFEYMMHNLMDSWRMVAVQLLRFRPDLVDNPVPGRKRVNLVMVDSYAGLMCASYFYYTTLFILIPFRDSNIAESNADFDDPDYYFIFLQTRDSHIPRELQLILDHCLAHFWLHCNVMIQTAQVEVLVYTYYPYTADSCQEAHPVVVNAFDGQRWMQNSKMFPDKLNQMHGCPLTVLTWHQPPFVEIVESPSGHGRWARGFEFQLVEHLARQLNFTLQLVDIPLLRPNAYRLAEGAKEGPVDTLLQRKANLSMGYFRRTARRNQLLTSPMSYYSANLVAVLQLDRYRLSSLALLAFPFQLSVWLLLLLALLIHLGLHLPGRRSNHDGGGGLQVVGLLLGAALARLPRPWRHRFIAAHWLWASIPLRICYQSLLFHLIRMQLYNTPFFSLEQLLAEGFEGICTANTERVLLEMPLLSRNPNSFHSVDTFSDWEVLNALQRDRNGKMFAVTNQDVTQAFLHSFSQTDAYHVLKQHVNVEYVGIYMPKHSYLYEKVDDCIRRLDTSGFIHAWRRAAFVDDHWKEQVPLASRRYINHSKLCGIYVVMGVMYLIAGLVFAGELILRRRSWRAFKF</sequence>
<evidence type="ECO:0000256" key="1">
    <source>
        <dbReference type="ARBA" id="ARBA00004651"/>
    </source>
</evidence>
<evidence type="ECO:0000256" key="8">
    <source>
        <dbReference type="SAM" id="Phobius"/>
    </source>
</evidence>
<feature type="transmembrane region" description="Helical" evidence="8">
    <location>
        <begin position="426"/>
        <end position="444"/>
    </location>
</feature>
<dbReference type="InterPro" id="IPR052192">
    <property type="entry name" value="Insect_Ionotropic_Sensory_Rcpt"/>
</dbReference>
<evidence type="ECO:0000256" key="5">
    <source>
        <dbReference type="ARBA" id="ARBA00023136"/>
    </source>
</evidence>
<evidence type="ECO:0000256" key="3">
    <source>
        <dbReference type="ARBA" id="ARBA00022692"/>
    </source>
</evidence>
<comment type="subcellular location">
    <subcellularLocation>
        <location evidence="1">Cell membrane</location>
        <topology evidence="1">Multi-pass membrane protein</topology>
    </subcellularLocation>
</comment>
<evidence type="ECO:0000256" key="6">
    <source>
        <dbReference type="ARBA" id="ARBA00023170"/>
    </source>
</evidence>
<feature type="transmembrane region" description="Helical" evidence="8">
    <location>
        <begin position="389"/>
        <end position="414"/>
    </location>
</feature>
<dbReference type="PANTHER" id="PTHR42643">
    <property type="entry name" value="IONOTROPIC RECEPTOR 20A-RELATED"/>
    <property type="match status" value="1"/>
</dbReference>
<evidence type="ECO:0000313" key="10">
    <source>
        <dbReference type="Proteomes" id="UP001652628"/>
    </source>
</evidence>
<dbReference type="GeneID" id="108021808"/>
<keyword evidence="6" id="KW-0675">Receptor</keyword>
<feature type="transmembrane region" description="Helical" evidence="8">
    <location>
        <begin position="145"/>
        <end position="165"/>
    </location>
</feature>
<feature type="domain" description="Putative ionotropic receptor ligand binding" evidence="9">
    <location>
        <begin position="59"/>
        <end position="158"/>
    </location>
</feature>
<dbReference type="SUPFAM" id="SSF53850">
    <property type="entry name" value="Periplasmic binding protein-like II"/>
    <property type="match status" value="1"/>
</dbReference>
<proteinExistence type="predicted"/>
<evidence type="ECO:0000256" key="4">
    <source>
        <dbReference type="ARBA" id="ARBA00022989"/>
    </source>
</evidence>